<feature type="region of interest" description="Disordered" evidence="9">
    <location>
        <begin position="36"/>
        <end position="71"/>
    </location>
</feature>
<dbReference type="PANTHER" id="PTHR48098">
    <property type="entry name" value="ENTEROCHELIN ESTERASE-RELATED"/>
    <property type="match status" value="1"/>
</dbReference>
<dbReference type="STRING" id="1834516.BL253_34305"/>
<evidence type="ECO:0000256" key="8">
    <source>
        <dbReference type="ARBA" id="ARBA00048109"/>
    </source>
</evidence>
<keyword evidence="6" id="KW-0012">Acyltransferase</keyword>
<evidence type="ECO:0000256" key="5">
    <source>
        <dbReference type="ARBA" id="ARBA00022679"/>
    </source>
</evidence>
<comment type="catalytic activity">
    <reaction evidence="1">
        <text>2 alpha,alpha'-trehalose 6-mycolate = alpha,alpha'-trehalose 6,6'-bismycolate + alpha,alpha-trehalose</text>
        <dbReference type="Rhea" id="RHEA:23472"/>
        <dbReference type="ChEBI" id="CHEBI:16551"/>
        <dbReference type="ChEBI" id="CHEBI:18195"/>
        <dbReference type="ChEBI" id="CHEBI:18234"/>
        <dbReference type="EC" id="2.3.1.122"/>
    </reaction>
</comment>
<dbReference type="PROSITE" id="PS51318">
    <property type="entry name" value="TAT"/>
    <property type="match status" value="1"/>
</dbReference>
<evidence type="ECO:0000313" key="10">
    <source>
        <dbReference type="EMBL" id="ONH22960.1"/>
    </source>
</evidence>
<protein>
    <recommendedName>
        <fullName evidence="7">Acyl-CoA:diacylglycerol acyltransferase</fullName>
        <ecNumber evidence="3">2.3.1.122</ecNumber>
        <ecNumber evidence="4">2.3.1.20</ecNumber>
    </recommendedName>
</protein>
<dbReference type="PANTHER" id="PTHR48098:SF1">
    <property type="entry name" value="DIACYLGLYCEROL ACYLTRANSFERASE_MYCOLYLTRANSFERASE AG85A"/>
    <property type="match status" value="1"/>
</dbReference>
<evidence type="ECO:0000256" key="3">
    <source>
        <dbReference type="ARBA" id="ARBA00012820"/>
    </source>
</evidence>
<dbReference type="AlphaFoldDB" id="A0A1V2I0I4"/>
<dbReference type="InterPro" id="IPR006311">
    <property type="entry name" value="TAT_signal"/>
</dbReference>
<dbReference type="InterPro" id="IPR050583">
    <property type="entry name" value="Mycobacterial_A85_antigen"/>
</dbReference>
<evidence type="ECO:0000256" key="9">
    <source>
        <dbReference type="SAM" id="MobiDB-lite"/>
    </source>
</evidence>
<accession>A0A1V2I0I4</accession>
<evidence type="ECO:0000256" key="7">
    <source>
        <dbReference type="ARBA" id="ARBA00032572"/>
    </source>
</evidence>
<evidence type="ECO:0000256" key="2">
    <source>
        <dbReference type="ARBA" id="ARBA00005874"/>
    </source>
</evidence>
<dbReference type="EMBL" id="MOMC01000095">
    <property type="protein sequence ID" value="ONH22960.1"/>
    <property type="molecule type" value="Genomic_DNA"/>
</dbReference>
<keyword evidence="11" id="KW-1185">Reference proteome</keyword>
<comment type="catalytic activity">
    <reaction evidence="8">
        <text>an acyl-CoA + a 1,2-diacyl-sn-glycerol = a triacyl-sn-glycerol + CoA</text>
        <dbReference type="Rhea" id="RHEA:10868"/>
        <dbReference type="ChEBI" id="CHEBI:17815"/>
        <dbReference type="ChEBI" id="CHEBI:57287"/>
        <dbReference type="ChEBI" id="CHEBI:58342"/>
        <dbReference type="ChEBI" id="CHEBI:64615"/>
        <dbReference type="EC" id="2.3.1.20"/>
    </reaction>
</comment>
<organism evidence="10 11">
    <name type="scientific">Pseudofrankia asymbiotica</name>
    <dbReference type="NCBI Taxonomy" id="1834516"/>
    <lineage>
        <taxon>Bacteria</taxon>
        <taxon>Bacillati</taxon>
        <taxon>Actinomycetota</taxon>
        <taxon>Actinomycetes</taxon>
        <taxon>Frankiales</taxon>
        <taxon>Frankiaceae</taxon>
        <taxon>Pseudofrankia</taxon>
    </lineage>
</organism>
<proteinExistence type="inferred from homology"/>
<dbReference type="InterPro" id="IPR029058">
    <property type="entry name" value="AB_hydrolase_fold"/>
</dbReference>
<evidence type="ECO:0000313" key="11">
    <source>
        <dbReference type="Proteomes" id="UP000188929"/>
    </source>
</evidence>
<dbReference type="GO" id="GO:0050348">
    <property type="term" value="F:trehalose O-mycolyltransferase activity"/>
    <property type="evidence" value="ECO:0007669"/>
    <property type="project" value="UniProtKB-EC"/>
</dbReference>
<dbReference type="EC" id="2.3.1.122" evidence="3"/>
<sequence>MPSVRPSRRTVLLAAPTFAAGAVGGALWARRSGDAAAGTAGSASGGDLPGATDDVGGGAPGGVAASTGDGTAVIPRGPAVVTRTTFRSAARGRDVSMAVVSPVTGADDLPVCLVLHGRGDDAPRGVALLGLDTALADAARAGVTPFVAVAVDGGETYWHPRASGDDPERMILSEVLPRLTDQGLRTTRLAAMGWSMGGYGALLLAQRHPDLVVAVAASSPAMWRASGASAAGAFDSAADFAAHEVLGKPPAPGVAYRIDCGQSDPFYAVSRQAADELSATERGFGPGGHDPTFWRSALPAQLAFVGRALAPAASPSPPPPASRPAAG</sequence>
<dbReference type="EC" id="2.3.1.20" evidence="4"/>
<comment type="similarity">
    <text evidence="2">Belongs to the mycobacterial A85 antigen family.</text>
</comment>
<evidence type="ECO:0000256" key="1">
    <source>
        <dbReference type="ARBA" id="ARBA00000697"/>
    </source>
</evidence>
<dbReference type="Proteomes" id="UP000188929">
    <property type="component" value="Unassembled WGS sequence"/>
</dbReference>
<keyword evidence="5" id="KW-0808">Transferase</keyword>
<gene>
    <name evidence="10" type="ORF">BL253_34305</name>
</gene>
<dbReference type="GO" id="GO:0004144">
    <property type="term" value="F:diacylglycerol O-acyltransferase activity"/>
    <property type="evidence" value="ECO:0007669"/>
    <property type="project" value="UniProtKB-EC"/>
</dbReference>
<dbReference type="Gene3D" id="3.40.50.1820">
    <property type="entry name" value="alpha/beta hydrolase"/>
    <property type="match status" value="1"/>
</dbReference>
<dbReference type="Pfam" id="PF00756">
    <property type="entry name" value="Esterase"/>
    <property type="match status" value="1"/>
</dbReference>
<dbReference type="InterPro" id="IPR000801">
    <property type="entry name" value="Esterase-like"/>
</dbReference>
<dbReference type="SUPFAM" id="SSF53474">
    <property type="entry name" value="alpha/beta-Hydrolases"/>
    <property type="match status" value="1"/>
</dbReference>
<evidence type="ECO:0000256" key="6">
    <source>
        <dbReference type="ARBA" id="ARBA00023315"/>
    </source>
</evidence>
<comment type="caution">
    <text evidence="10">The sequence shown here is derived from an EMBL/GenBank/DDBJ whole genome shotgun (WGS) entry which is preliminary data.</text>
</comment>
<evidence type="ECO:0000256" key="4">
    <source>
        <dbReference type="ARBA" id="ARBA00013244"/>
    </source>
</evidence>
<reference evidence="11" key="1">
    <citation type="submission" date="2016-10" db="EMBL/GenBank/DDBJ databases">
        <title>Frankia sp. NRRL B-16386 Genome sequencing.</title>
        <authorList>
            <person name="Ghodhbane-Gtari F."/>
            <person name="Swanson E."/>
            <person name="Gueddou A."/>
            <person name="Hezbri K."/>
            <person name="Ktari K."/>
            <person name="Nouioui I."/>
            <person name="Morris K."/>
            <person name="Simpson S."/>
            <person name="Abebe-Akele F."/>
            <person name="Thomas K."/>
            <person name="Gtari M."/>
            <person name="Tisa L.S."/>
        </authorList>
    </citation>
    <scope>NUCLEOTIDE SEQUENCE [LARGE SCALE GENOMIC DNA]</scope>
    <source>
        <strain evidence="11">NRRL B-16386</strain>
    </source>
</reference>
<name>A0A1V2I0I4_9ACTN</name>